<dbReference type="Proteomes" id="UP001163223">
    <property type="component" value="Chromosome"/>
</dbReference>
<gene>
    <name evidence="1" type="ORF">OXU80_19615</name>
</gene>
<accession>A0ACD4NJQ0</accession>
<dbReference type="EMBL" id="CP113520">
    <property type="protein sequence ID" value="WAJ27052.1"/>
    <property type="molecule type" value="Genomic_DNA"/>
</dbReference>
<proteinExistence type="predicted"/>
<name>A0ACD4NJQ0_9HYPH</name>
<evidence type="ECO:0000313" key="1">
    <source>
        <dbReference type="EMBL" id="WAJ27052.1"/>
    </source>
</evidence>
<sequence>MKLLTRLKPLHSIIAGIVSRSSGQLVALAVTLASVSQLSPATFGIFAIASAVISMIRALMYVGTFQLIIQAENAALVSRGALYVNLLVSALLSALALTIISALPGESNAEIRDFVSLLVPTVFLSAVAAWQEAQIIRSKRIYAYYYATIVVEVISGATAIILLLMGYGLHALVAQIYIRSTMIIIAYRVLHRPQFARGNQHRTLTDIFRWCSPQYISAVIGQVTSYAPEFLIGALISPAATGIYRAANRVVSAAGDVCGQPLKIIALSKFGSLVARNEDPSRAYHDVLAVTLLLTSTFLSALAVVSEPLVALIADDAWSGVTGVTAALCIGRFFSVVSAVSSPLLVAQGKQKVLVPLQFIATSSLVLGLIVFAGLGIEWATTVVVFSSIVGASLTVFACLKFGGETSMNAMLDVVYFILPASAASIAAVLSTLTTVESVELVLRLVTQLVIFTLVWIAGAFVLRKRILSVIGVLR</sequence>
<keyword evidence="2" id="KW-1185">Reference proteome</keyword>
<protein>
    <submittedName>
        <fullName evidence="1">Oligosaccharide flippase family protein</fullName>
    </submittedName>
</protein>
<reference evidence="1" key="1">
    <citation type="submission" date="2022-11" db="EMBL/GenBank/DDBJ databases">
        <title>beta-Carotene-producing bacterium, Jeongeuplla avenae sp. nov., alleviates the salt stress of Arabidopsis seedlings.</title>
        <authorList>
            <person name="Jiang L."/>
            <person name="Lee J."/>
        </authorList>
    </citation>
    <scope>NUCLEOTIDE SEQUENCE</scope>
    <source>
        <strain evidence="1">DY_R2A_6</strain>
    </source>
</reference>
<evidence type="ECO:0000313" key="2">
    <source>
        <dbReference type="Proteomes" id="UP001163223"/>
    </source>
</evidence>
<organism evidence="1 2">
    <name type="scientific">Antarcticirhabdus aurantiaca</name>
    <dbReference type="NCBI Taxonomy" id="2606717"/>
    <lineage>
        <taxon>Bacteria</taxon>
        <taxon>Pseudomonadati</taxon>
        <taxon>Pseudomonadota</taxon>
        <taxon>Alphaproteobacteria</taxon>
        <taxon>Hyphomicrobiales</taxon>
        <taxon>Aurantimonadaceae</taxon>
        <taxon>Antarcticirhabdus</taxon>
    </lineage>
</organism>